<comment type="caution">
    <text evidence="1">The sequence shown here is derived from an EMBL/GenBank/DDBJ whole genome shotgun (WGS) entry which is preliminary data.</text>
</comment>
<dbReference type="GeneID" id="68353749"/>
<sequence length="399" mass="44027">MVQPLDNPFILIDNDYMVAVPKVNYTDCMLAGNAARNGDVWPVYYGQQRTQAVLPKHNQKGGRVEVDLQLEERNPETGDVIWSKDGTVTDSYEPYSFINADNCPRSFIEDFHFKRHDMSTDAQIAGSIGGRGFRFMLNSVMWPQTWHGHDWPTGCNLFFKVDKSEATHVQLSPPYKGEYRLRAVMLYTKDDSQTQSANFMNFTTSEQPFILNPKAALAIRKEAGDDTEKYISAIRAMAEVKGDLPAGGTGWNGRPLEYDGRQMRDHKLMTVDWKGKQIFISSTGKLPEVSHGFDALKLITLMTLTFALVASVVTGDIPGGMAAGLGVVDAIGGLAIGAALTGPIQSGSQDLVSGLSSIVDKNGKKTDALLKDMRDFSKEHGTKWQRNLIGQLIAARTKL</sequence>
<evidence type="ECO:0000313" key="1">
    <source>
        <dbReference type="EMBL" id="KAH0964192.1"/>
    </source>
</evidence>
<name>A0A9P8N065_9HYPO</name>
<reference evidence="1" key="1">
    <citation type="submission" date="2021-09" db="EMBL/GenBank/DDBJ databases">
        <title>A high-quality genome of the endoparasitic fungus Hirsutella rhossiliensis with a comparison of Hirsutella genomes reveals transposable elements contributing to genome size variation.</title>
        <authorList>
            <person name="Lin R."/>
            <person name="Jiao Y."/>
            <person name="Sun X."/>
            <person name="Ling J."/>
            <person name="Xie B."/>
            <person name="Cheng X."/>
        </authorList>
    </citation>
    <scope>NUCLEOTIDE SEQUENCE</scope>
    <source>
        <strain evidence="1">HR02</strain>
    </source>
</reference>
<protein>
    <submittedName>
        <fullName evidence="1">Uncharacterized protein</fullName>
    </submittedName>
</protein>
<gene>
    <name evidence="1" type="ORF">HRG_04620</name>
</gene>
<dbReference type="EMBL" id="JAIZPD010000004">
    <property type="protein sequence ID" value="KAH0964192.1"/>
    <property type="molecule type" value="Genomic_DNA"/>
</dbReference>
<evidence type="ECO:0000313" key="2">
    <source>
        <dbReference type="Proteomes" id="UP000824596"/>
    </source>
</evidence>
<accession>A0A9P8N065</accession>
<dbReference type="Proteomes" id="UP000824596">
    <property type="component" value="Unassembled WGS sequence"/>
</dbReference>
<dbReference type="RefSeq" id="XP_044721705.1">
    <property type="nucleotide sequence ID" value="XM_044863091.1"/>
</dbReference>
<dbReference type="AlphaFoldDB" id="A0A9P8N065"/>
<proteinExistence type="predicted"/>
<keyword evidence="2" id="KW-1185">Reference proteome</keyword>
<organism evidence="1 2">
    <name type="scientific">Hirsutella rhossiliensis</name>
    <dbReference type="NCBI Taxonomy" id="111463"/>
    <lineage>
        <taxon>Eukaryota</taxon>
        <taxon>Fungi</taxon>
        <taxon>Dikarya</taxon>
        <taxon>Ascomycota</taxon>
        <taxon>Pezizomycotina</taxon>
        <taxon>Sordariomycetes</taxon>
        <taxon>Hypocreomycetidae</taxon>
        <taxon>Hypocreales</taxon>
        <taxon>Ophiocordycipitaceae</taxon>
        <taxon>Hirsutella</taxon>
    </lineage>
</organism>